<organism evidence="3 4">
    <name type="scientific">Triparma laevis f. longispina</name>
    <dbReference type="NCBI Taxonomy" id="1714387"/>
    <lineage>
        <taxon>Eukaryota</taxon>
        <taxon>Sar</taxon>
        <taxon>Stramenopiles</taxon>
        <taxon>Ochrophyta</taxon>
        <taxon>Bolidophyceae</taxon>
        <taxon>Parmales</taxon>
        <taxon>Triparmaceae</taxon>
        <taxon>Triparma</taxon>
    </lineage>
</organism>
<dbReference type="OrthoDB" id="28644at2759"/>
<evidence type="ECO:0000313" key="3">
    <source>
        <dbReference type="EMBL" id="GMH71294.1"/>
    </source>
</evidence>
<dbReference type="GO" id="GO:0000463">
    <property type="term" value="P:maturation of LSU-rRNA from tricistronic rRNA transcript (SSU-rRNA, 5.8S rRNA, LSU-rRNA)"/>
    <property type="evidence" value="ECO:0007669"/>
    <property type="project" value="TreeGrafter"/>
</dbReference>
<evidence type="ECO:0000256" key="1">
    <source>
        <dbReference type="ARBA" id="ARBA00022980"/>
    </source>
</evidence>
<dbReference type="GO" id="GO:0022625">
    <property type="term" value="C:cytosolic large ribosomal subunit"/>
    <property type="evidence" value="ECO:0007669"/>
    <property type="project" value="TreeGrafter"/>
</dbReference>
<dbReference type="PANTHER" id="PTHR11524:SF16">
    <property type="entry name" value="LARGE RIBOSOMAL SUBUNIT PROTEIN UL30"/>
    <property type="match status" value="1"/>
</dbReference>
<dbReference type="CDD" id="cd01657">
    <property type="entry name" value="Ribosomal_L7_archeal_euk"/>
    <property type="match status" value="1"/>
</dbReference>
<dbReference type="SUPFAM" id="SSF55129">
    <property type="entry name" value="Ribosomal protein L30p/L7e"/>
    <property type="match status" value="1"/>
</dbReference>
<dbReference type="InterPro" id="IPR035808">
    <property type="entry name" value="Ribosomal_uL30_euk_arc"/>
</dbReference>
<comment type="caution">
    <text evidence="3">The sequence shown here is derived from an EMBL/GenBank/DDBJ whole genome shotgun (WGS) entry which is preliminary data.</text>
</comment>
<keyword evidence="2" id="KW-0687">Ribonucleoprotein</keyword>
<gene>
    <name evidence="3" type="ORF">TrLO_g1921</name>
</gene>
<name>A0A9W7AG68_9STRA</name>
<keyword evidence="1" id="KW-0689">Ribosomal protein</keyword>
<evidence type="ECO:0000313" key="4">
    <source>
        <dbReference type="Proteomes" id="UP001165122"/>
    </source>
</evidence>
<evidence type="ECO:0000256" key="2">
    <source>
        <dbReference type="ARBA" id="ARBA00023274"/>
    </source>
</evidence>
<dbReference type="GO" id="GO:0003735">
    <property type="term" value="F:structural constituent of ribosome"/>
    <property type="evidence" value="ECO:0007669"/>
    <property type="project" value="TreeGrafter"/>
</dbReference>
<protein>
    <submittedName>
        <fullName evidence="3">Uncharacterized protein</fullName>
    </submittedName>
</protein>
<dbReference type="GO" id="GO:0003723">
    <property type="term" value="F:RNA binding"/>
    <property type="evidence" value="ECO:0007669"/>
    <property type="project" value="TreeGrafter"/>
</dbReference>
<dbReference type="AlphaFoldDB" id="A0A9W7AG68"/>
<dbReference type="InterPro" id="IPR039699">
    <property type="entry name" value="Ribosomal_uL30"/>
</dbReference>
<dbReference type="InterPro" id="IPR036919">
    <property type="entry name" value="Ribo_uL30_ferredoxin-like_sf"/>
</dbReference>
<keyword evidence="4" id="KW-1185">Reference proteome</keyword>
<dbReference type="EMBL" id="BRXW01000637">
    <property type="protein sequence ID" value="GMH71294.1"/>
    <property type="molecule type" value="Genomic_DNA"/>
</dbReference>
<sequence length="300" mass="33490">MSFDPSKPSLVPELVLKKKANLDRLSAARADRLKANGNRKVFKKNGNVVKIRKPETYVAKHKGKVNGTRRFERVQKKGLQAKKKRTGSVVEKVLDKSTGIEVDSDDEDASSIDKEIVQLKSNSLSYPSVFAVRIRAGDSSTPSNVKKALNALRLRNQNEGCFVRVNEQNRRLLECCEPYIVYGALGEDVVKELLSRRGYAKVSVTGESDSEAKPERIPLDNVIVEDHLSDSTGCICVEDVIAEILNPGENFRKVNNFLWPFKLSDVDGGFSKRKLKMISNKVEDYGDKGEAMGEVLKKMM</sequence>
<reference evidence="4" key="1">
    <citation type="journal article" date="2023" name="Commun. Biol.">
        <title>Genome analysis of Parmales, the sister group of diatoms, reveals the evolutionary specialization of diatoms from phago-mixotrophs to photoautotrophs.</title>
        <authorList>
            <person name="Ban H."/>
            <person name="Sato S."/>
            <person name="Yoshikawa S."/>
            <person name="Yamada K."/>
            <person name="Nakamura Y."/>
            <person name="Ichinomiya M."/>
            <person name="Sato N."/>
            <person name="Blanc-Mathieu R."/>
            <person name="Endo H."/>
            <person name="Kuwata A."/>
            <person name="Ogata H."/>
        </authorList>
    </citation>
    <scope>NUCLEOTIDE SEQUENCE [LARGE SCALE GENOMIC DNA]</scope>
    <source>
        <strain evidence="4">NIES 3700</strain>
    </source>
</reference>
<dbReference type="Gene3D" id="3.30.1390.20">
    <property type="entry name" value="Ribosomal protein L30, ferredoxin-like fold domain"/>
    <property type="match status" value="1"/>
</dbReference>
<dbReference type="Proteomes" id="UP001165122">
    <property type="component" value="Unassembled WGS sequence"/>
</dbReference>
<accession>A0A9W7AG68</accession>
<dbReference type="PANTHER" id="PTHR11524">
    <property type="entry name" value="60S RIBOSOMAL PROTEIN L7"/>
    <property type="match status" value="1"/>
</dbReference>
<proteinExistence type="predicted"/>